<accession>A0AA39T1M1</accession>
<evidence type="ECO:0000313" key="2">
    <source>
        <dbReference type="Proteomes" id="UP001168877"/>
    </source>
</evidence>
<evidence type="ECO:0000313" key="1">
    <source>
        <dbReference type="EMBL" id="KAK0603922.1"/>
    </source>
</evidence>
<dbReference type="PANTHER" id="PTHR34222:SF79">
    <property type="entry name" value="RETROVIRUS-RELATED POL POLYPROTEIN FROM TRANSPOSON TNT 1-94"/>
    <property type="match status" value="1"/>
</dbReference>
<sequence length="356" mass="38411">MAFAAKVDISDKKFNDGSGYKGQRKGRPYCTHCKIHGHTIDRCFKIHGYPPGYKPKTRDNYNSTVGSNSVTIGSNSVNQVSGYAMQTDQSSPSNFFQNLNSNQYQQLMTMLSTHLNSSSKGSNEVQSTTAASFTTDNLVDPFPDLVLPLPATSVVQSTLLPSPSDSLPSVLEASPPFVVAVPDSETFISDRAPSSSAAVDAVDVLPTPSSLTQSDAAIPHLRKSSRVPQPPSYLKDFHCSFVSQQDVSSPVCSTTYPLNGVLSYQALSPTYKNFILNVSSHYEPQFFHQAVKALPSVASTKNKSSLRQAIRAGVRFLSKFSSSSASSDDYSVKDRVLVGEEMYPLASGPSRKGSGH</sequence>
<dbReference type="EMBL" id="JAUESC010000002">
    <property type="protein sequence ID" value="KAK0603922.1"/>
    <property type="molecule type" value="Genomic_DNA"/>
</dbReference>
<protein>
    <submittedName>
        <fullName evidence="1">Uncharacterized protein</fullName>
    </submittedName>
</protein>
<dbReference type="PANTHER" id="PTHR34222">
    <property type="entry name" value="GAG_PRE-INTEGRS DOMAIN-CONTAINING PROTEIN"/>
    <property type="match status" value="1"/>
</dbReference>
<proteinExistence type="predicted"/>
<reference evidence="1" key="1">
    <citation type="journal article" date="2022" name="Plant J.">
        <title>Strategies of tolerance reflected in two North American maple genomes.</title>
        <authorList>
            <person name="McEvoy S.L."/>
            <person name="Sezen U.U."/>
            <person name="Trouern-Trend A."/>
            <person name="McMahon S.M."/>
            <person name="Schaberg P.G."/>
            <person name="Yang J."/>
            <person name="Wegrzyn J.L."/>
            <person name="Swenson N.G."/>
        </authorList>
    </citation>
    <scope>NUCLEOTIDE SEQUENCE</scope>
    <source>
        <strain evidence="1">NS2018</strain>
    </source>
</reference>
<comment type="caution">
    <text evidence="1">The sequence shown here is derived from an EMBL/GenBank/DDBJ whole genome shotgun (WGS) entry which is preliminary data.</text>
</comment>
<name>A0AA39T1M1_ACESA</name>
<gene>
    <name evidence="1" type="ORF">LWI29_010140</name>
</gene>
<dbReference type="Proteomes" id="UP001168877">
    <property type="component" value="Unassembled WGS sequence"/>
</dbReference>
<keyword evidence="2" id="KW-1185">Reference proteome</keyword>
<dbReference type="AlphaFoldDB" id="A0AA39T1M1"/>
<organism evidence="1 2">
    <name type="scientific">Acer saccharum</name>
    <name type="common">Sugar maple</name>
    <dbReference type="NCBI Taxonomy" id="4024"/>
    <lineage>
        <taxon>Eukaryota</taxon>
        <taxon>Viridiplantae</taxon>
        <taxon>Streptophyta</taxon>
        <taxon>Embryophyta</taxon>
        <taxon>Tracheophyta</taxon>
        <taxon>Spermatophyta</taxon>
        <taxon>Magnoliopsida</taxon>
        <taxon>eudicotyledons</taxon>
        <taxon>Gunneridae</taxon>
        <taxon>Pentapetalae</taxon>
        <taxon>rosids</taxon>
        <taxon>malvids</taxon>
        <taxon>Sapindales</taxon>
        <taxon>Sapindaceae</taxon>
        <taxon>Hippocastanoideae</taxon>
        <taxon>Acereae</taxon>
        <taxon>Acer</taxon>
    </lineage>
</organism>
<reference evidence="1" key="2">
    <citation type="submission" date="2023-06" db="EMBL/GenBank/DDBJ databases">
        <authorList>
            <person name="Swenson N.G."/>
            <person name="Wegrzyn J.L."/>
            <person name="Mcevoy S.L."/>
        </authorList>
    </citation>
    <scope>NUCLEOTIDE SEQUENCE</scope>
    <source>
        <strain evidence="1">NS2018</strain>
        <tissue evidence="1">Leaf</tissue>
    </source>
</reference>